<name>A0ABR8V834_9BACT</name>
<keyword evidence="3" id="KW-1185">Reference proteome</keyword>
<keyword evidence="1" id="KW-0472">Membrane</keyword>
<keyword evidence="1" id="KW-0812">Transmembrane</keyword>
<gene>
    <name evidence="2" type="ORF">H9626_01595</name>
</gene>
<sequence>MKQPDTAALRERLANYTPEDETDRRIAELHDLLKEISAVKDSMTDIITGFTHAVADLQKKDIGARVHPDTLKALNEICTNFVVEVGKQLMAHRDKQLKLQKEHEERIARMLEKNKGVWVSDGWMKILIVCILLYTGISFIHSLL</sequence>
<accession>A0ABR8V834</accession>
<evidence type="ECO:0000256" key="1">
    <source>
        <dbReference type="SAM" id="Phobius"/>
    </source>
</evidence>
<keyword evidence="1" id="KW-1133">Transmembrane helix</keyword>
<evidence type="ECO:0008006" key="4">
    <source>
        <dbReference type="Google" id="ProtNLM"/>
    </source>
</evidence>
<evidence type="ECO:0000313" key="3">
    <source>
        <dbReference type="Proteomes" id="UP000616346"/>
    </source>
</evidence>
<comment type="caution">
    <text evidence="2">The sequence shown here is derived from an EMBL/GenBank/DDBJ whole genome shotgun (WGS) entry which is preliminary data.</text>
</comment>
<evidence type="ECO:0000313" key="2">
    <source>
        <dbReference type="EMBL" id="MBD8000923.1"/>
    </source>
</evidence>
<proteinExistence type="predicted"/>
<feature type="transmembrane region" description="Helical" evidence="1">
    <location>
        <begin position="123"/>
        <end position="143"/>
    </location>
</feature>
<dbReference type="Proteomes" id="UP000616346">
    <property type="component" value="Unassembled WGS sequence"/>
</dbReference>
<dbReference type="EMBL" id="JACSPQ010000001">
    <property type="protein sequence ID" value="MBD8000923.1"/>
    <property type="molecule type" value="Genomic_DNA"/>
</dbReference>
<protein>
    <recommendedName>
        <fullName evidence="4">Mobilization protein</fullName>
    </recommendedName>
</protein>
<dbReference type="RefSeq" id="WP_191709337.1">
    <property type="nucleotide sequence ID" value="NZ_JACSPQ010000001.1"/>
</dbReference>
<organism evidence="2 3">
    <name type="scientific">Phocaeicola faecium</name>
    <dbReference type="NCBI Taxonomy" id="2762213"/>
    <lineage>
        <taxon>Bacteria</taxon>
        <taxon>Pseudomonadati</taxon>
        <taxon>Bacteroidota</taxon>
        <taxon>Bacteroidia</taxon>
        <taxon>Bacteroidales</taxon>
        <taxon>Bacteroidaceae</taxon>
        <taxon>Phocaeicola</taxon>
    </lineage>
</organism>
<reference evidence="2 3" key="1">
    <citation type="submission" date="2020-08" db="EMBL/GenBank/DDBJ databases">
        <title>A Genomic Blueprint of the Chicken Gut Microbiome.</title>
        <authorList>
            <person name="Gilroy R."/>
            <person name="Ravi A."/>
            <person name="Getino M."/>
            <person name="Pursley I."/>
            <person name="Horton D.L."/>
            <person name="Alikhan N.-F."/>
            <person name="Baker D."/>
            <person name="Gharbi K."/>
            <person name="Hall N."/>
            <person name="Watson M."/>
            <person name="Adriaenssens E.M."/>
            <person name="Foster-Nyarko E."/>
            <person name="Jarju S."/>
            <person name="Secka A."/>
            <person name="Antonio M."/>
            <person name="Oren A."/>
            <person name="Chaudhuri R."/>
            <person name="La Ragione R.M."/>
            <person name="Hildebrand F."/>
            <person name="Pallen M.J."/>
        </authorList>
    </citation>
    <scope>NUCLEOTIDE SEQUENCE [LARGE SCALE GENOMIC DNA]</scope>
    <source>
        <strain evidence="2 3">Sa1YUN3</strain>
    </source>
</reference>